<evidence type="ECO:0000256" key="10">
    <source>
        <dbReference type="HAMAP-Rule" id="MF_00185"/>
    </source>
</evidence>
<dbReference type="Proteomes" id="UP000322362">
    <property type="component" value="Unassembled WGS sequence"/>
</dbReference>
<dbReference type="NCBIfam" id="TIGR00174">
    <property type="entry name" value="miaA"/>
    <property type="match status" value="1"/>
</dbReference>
<evidence type="ECO:0000256" key="11">
    <source>
        <dbReference type="RuleBase" id="RU003783"/>
    </source>
</evidence>
<evidence type="ECO:0000256" key="8">
    <source>
        <dbReference type="ARBA" id="ARBA00022842"/>
    </source>
</evidence>
<evidence type="ECO:0000256" key="4">
    <source>
        <dbReference type="ARBA" id="ARBA00022679"/>
    </source>
</evidence>
<dbReference type="InterPro" id="IPR039657">
    <property type="entry name" value="Dimethylallyltransferase"/>
</dbReference>
<comment type="cofactor">
    <cofactor evidence="1 10">
        <name>Mg(2+)</name>
        <dbReference type="ChEBI" id="CHEBI:18420"/>
    </cofactor>
</comment>
<evidence type="ECO:0000256" key="12">
    <source>
        <dbReference type="RuleBase" id="RU003784"/>
    </source>
</evidence>
<comment type="subunit">
    <text evidence="10">Monomer.</text>
</comment>
<sequence>MHQAKGNLSPDLLIIILGPTASGKTKLAVELATQINGSIISADSRQVYRNMDIGTGKDLEDYRDVPYHLIDIKNAGDQYNVDLFRTDFFQAYDYIISLQKRPILCGGSGSYIQAVLQERPYAQIPKDKDLQQKLSYLSKGELLAQIQEIGIPKNLKIDFDSHKRLVRGLEILLYLQDHTEILQPQRVISNYLVFGLHPPLEQRRDSITHRLQERLQQGLIEEVENLITMGLNYDNLIYYGLEYKYVALYLQGSLTHNQLVNKLSTEIHRYAKRQMTYFRKMERDGIKIHWL</sequence>
<comment type="caution">
    <text evidence="10">Lacks conserved residue(s) required for the propagation of feature annotation.</text>
</comment>
<gene>
    <name evidence="10 14" type="primary">miaA</name>
    <name evidence="14" type="ORF">FXV77_04160</name>
</gene>
<keyword evidence="5 10" id="KW-0819">tRNA processing</keyword>
<dbReference type="PANTHER" id="PTHR11088">
    <property type="entry name" value="TRNA DIMETHYLALLYLTRANSFERASE"/>
    <property type="match status" value="1"/>
</dbReference>
<feature type="site" description="Interaction with substrate tRNA" evidence="10">
    <location>
        <position position="108"/>
    </location>
</feature>
<dbReference type="GO" id="GO:0006400">
    <property type="term" value="P:tRNA modification"/>
    <property type="evidence" value="ECO:0007669"/>
    <property type="project" value="TreeGrafter"/>
</dbReference>
<dbReference type="InterPro" id="IPR018022">
    <property type="entry name" value="IPT"/>
</dbReference>
<dbReference type="GO" id="GO:0005524">
    <property type="term" value="F:ATP binding"/>
    <property type="evidence" value="ECO:0007669"/>
    <property type="project" value="UniProtKB-UniRule"/>
</dbReference>
<protein>
    <recommendedName>
        <fullName evidence="10">tRNA dimethylallyltransferase</fullName>
        <ecNumber evidence="10">2.5.1.75</ecNumber>
    </recommendedName>
    <alternativeName>
        <fullName evidence="10">Dimethylallyl diphosphate:tRNA dimethylallyltransferase</fullName>
        <shortName evidence="10">DMAPP:tRNA dimethylallyltransferase</shortName>
        <shortName evidence="10">DMATase</shortName>
    </alternativeName>
    <alternativeName>
        <fullName evidence="10">Isopentenyl-diphosphate:tRNA isopentenyltransferase</fullName>
        <shortName evidence="10">IPP transferase</shortName>
        <shortName evidence="10">IPPT</shortName>
        <shortName evidence="10">IPTase</shortName>
    </alternativeName>
</protein>
<comment type="function">
    <text evidence="2 10 12">Catalyzes the transfer of a dimethylallyl group onto the adenine at position 37 in tRNAs that read codons beginning with uridine, leading to the formation of N6-(dimethylallyl)adenosine (i(6)A).</text>
</comment>
<dbReference type="SUPFAM" id="SSF52540">
    <property type="entry name" value="P-loop containing nucleoside triphosphate hydrolases"/>
    <property type="match status" value="2"/>
</dbReference>
<comment type="catalytic activity">
    <reaction evidence="9 10 11">
        <text>adenosine(37) in tRNA + dimethylallyl diphosphate = N(6)-dimethylallyladenosine(37) in tRNA + diphosphate</text>
        <dbReference type="Rhea" id="RHEA:26482"/>
        <dbReference type="Rhea" id="RHEA-COMP:10162"/>
        <dbReference type="Rhea" id="RHEA-COMP:10375"/>
        <dbReference type="ChEBI" id="CHEBI:33019"/>
        <dbReference type="ChEBI" id="CHEBI:57623"/>
        <dbReference type="ChEBI" id="CHEBI:74411"/>
        <dbReference type="ChEBI" id="CHEBI:74415"/>
        <dbReference type="EC" id="2.5.1.75"/>
    </reaction>
</comment>
<evidence type="ECO:0000313" key="14">
    <source>
        <dbReference type="EMBL" id="TYR37615.1"/>
    </source>
</evidence>
<keyword evidence="15" id="KW-1185">Reference proteome</keyword>
<dbReference type="HAMAP" id="MF_00185">
    <property type="entry name" value="IPP_trans"/>
    <property type="match status" value="1"/>
</dbReference>
<proteinExistence type="inferred from homology"/>
<dbReference type="EC" id="2.5.1.75" evidence="10"/>
<dbReference type="Gene3D" id="3.40.50.300">
    <property type="entry name" value="P-loop containing nucleotide triphosphate hydrolases"/>
    <property type="match status" value="1"/>
</dbReference>
<evidence type="ECO:0000256" key="9">
    <source>
        <dbReference type="ARBA" id="ARBA00049563"/>
    </source>
</evidence>
<dbReference type="PANTHER" id="PTHR11088:SF60">
    <property type="entry name" value="TRNA DIMETHYLALLYLTRANSFERASE"/>
    <property type="match status" value="1"/>
</dbReference>
<dbReference type="Pfam" id="PF01715">
    <property type="entry name" value="IPPT"/>
    <property type="match status" value="1"/>
</dbReference>
<organism evidence="14 15">
    <name type="scientific">Sphingobacterium phlebotomi</name>
    <dbReference type="NCBI Taxonomy" id="2605433"/>
    <lineage>
        <taxon>Bacteria</taxon>
        <taxon>Pseudomonadati</taxon>
        <taxon>Bacteroidota</taxon>
        <taxon>Sphingobacteriia</taxon>
        <taxon>Sphingobacteriales</taxon>
        <taxon>Sphingobacteriaceae</taxon>
        <taxon>Sphingobacterium</taxon>
    </lineage>
</organism>
<keyword evidence="6 10" id="KW-0547">Nucleotide-binding</keyword>
<name>A0A5D4HDJ5_9SPHI</name>
<evidence type="ECO:0000313" key="15">
    <source>
        <dbReference type="Proteomes" id="UP000322362"/>
    </source>
</evidence>
<evidence type="ECO:0000256" key="2">
    <source>
        <dbReference type="ARBA" id="ARBA00003213"/>
    </source>
</evidence>
<evidence type="ECO:0000256" key="1">
    <source>
        <dbReference type="ARBA" id="ARBA00001946"/>
    </source>
</evidence>
<comment type="similarity">
    <text evidence="3 10 13">Belongs to the IPP transferase family.</text>
</comment>
<dbReference type="EMBL" id="VTAV01000002">
    <property type="protein sequence ID" value="TYR37615.1"/>
    <property type="molecule type" value="Genomic_DNA"/>
</dbReference>
<feature type="binding site" evidence="10">
    <location>
        <begin position="18"/>
        <end position="25"/>
    </location>
    <ligand>
        <name>ATP</name>
        <dbReference type="ChEBI" id="CHEBI:30616"/>
    </ligand>
</feature>
<dbReference type="GO" id="GO:0052381">
    <property type="term" value="F:tRNA dimethylallyltransferase activity"/>
    <property type="evidence" value="ECO:0007669"/>
    <property type="project" value="UniProtKB-UniRule"/>
</dbReference>
<keyword evidence="8 10" id="KW-0460">Magnesium</keyword>
<dbReference type="InterPro" id="IPR027417">
    <property type="entry name" value="P-loop_NTPase"/>
</dbReference>
<dbReference type="Gene3D" id="1.10.287.890">
    <property type="entry name" value="Crystal structure of tRNA isopentenylpyrophosphate transferase (bh2366) domain"/>
    <property type="match status" value="1"/>
</dbReference>
<dbReference type="AlphaFoldDB" id="A0A5D4HDJ5"/>
<evidence type="ECO:0000256" key="13">
    <source>
        <dbReference type="RuleBase" id="RU003785"/>
    </source>
</evidence>
<feature type="region of interest" description="Interaction with substrate tRNA" evidence="10">
    <location>
        <begin position="43"/>
        <end position="46"/>
    </location>
</feature>
<feature type="binding site" evidence="10">
    <location>
        <begin position="20"/>
        <end position="25"/>
    </location>
    <ligand>
        <name>substrate</name>
    </ligand>
</feature>
<evidence type="ECO:0000256" key="7">
    <source>
        <dbReference type="ARBA" id="ARBA00022840"/>
    </source>
</evidence>
<evidence type="ECO:0000256" key="3">
    <source>
        <dbReference type="ARBA" id="ARBA00005842"/>
    </source>
</evidence>
<comment type="caution">
    <text evidence="14">The sequence shown here is derived from an EMBL/GenBank/DDBJ whole genome shotgun (WGS) entry which is preliminary data.</text>
</comment>
<keyword evidence="7 10" id="KW-0067">ATP-binding</keyword>
<evidence type="ECO:0000256" key="5">
    <source>
        <dbReference type="ARBA" id="ARBA00022694"/>
    </source>
</evidence>
<evidence type="ECO:0000256" key="6">
    <source>
        <dbReference type="ARBA" id="ARBA00022741"/>
    </source>
</evidence>
<keyword evidence="4 10" id="KW-0808">Transferase</keyword>
<accession>A0A5D4HDJ5</accession>
<reference evidence="14 15" key="1">
    <citation type="submission" date="2019-08" db="EMBL/GenBank/DDBJ databases">
        <title>Phlebobacter frassis gen. nov. sp. nov., a new member of family Sphingobacteriaceae isolated from sand fly rearing media.</title>
        <authorList>
            <person name="Kakumanu M.L."/>
            <person name="Marayati B.F."/>
            <person name="Wada-Katsumata A."/>
            <person name="Wasserberg G."/>
            <person name="Schal C."/>
            <person name="Apperson C.S."/>
            <person name="Ponnusamy L."/>
        </authorList>
    </citation>
    <scope>NUCLEOTIDE SEQUENCE [LARGE SCALE GENOMIC DNA]</scope>
    <source>
        <strain evidence="14 15">SSI9</strain>
    </source>
</reference>